<accession>A0ABY4N5Q8</accession>
<proteinExistence type="predicted"/>
<dbReference type="RefSeq" id="WP_249477851.1">
    <property type="nucleotide sequence ID" value="NZ_CP097218.1"/>
</dbReference>
<dbReference type="InterPro" id="IPR050228">
    <property type="entry name" value="Carboxylesterase_BioH"/>
</dbReference>
<dbReference type="PRINTS" id="PR00111">
    <property type="entry name" value="ABHYDROLASE"/>
</dbReference>
<dbReference type="GO" id="GO:0016787">
    <property type="term" value="F:hydrolase activity"/>
    <property type="evidence" value="ECO:0007669"/>
    <property type="project" value="UniProtKB-KW"/>
</dbReference>
<dbReference type="Proteomes" id="UP001055868">
    <property type="component" value="Chromosome"/>
</dbReference>
<dbReference type="PANTHER" id="PTHR43194:SF2">
    <property type="entry name" value="PEROXISOMAL MEMBRANE PROTEIN LPX1"/>
    <property type="match status" value="1"/>
</dbReference>
<feature type="domain" description="AB hydrolase-1" evidence="1">
    <location>
        <begin position="32"/>
        <end position="268"/>
    </location>
</feature>
<dbReference type="SUPFAM" id="SSF53474">
    <property type="entry name" value="alpha/beta-Hydrolases"/>
    <property type="match status" value="1"/>
</dbReference>
<keyword evidence="2" id="KW-0378">Hydrolase</keyword>
<sequence length="284" mass="30654">MIATMQRRTLPEQTIAYLDIPASAAPAREGVPLVLLHGGAVDHRMWRPQVASFPDRRVIVPDARGHGESSDARSPYRLGDDVIALLDALGIERAVLAGVSMGGGTAVDVALEHPGRASALVVSGTGTSEPTFTDPWCLDVLRRWQAAESSGDLEAWISVFSEFTAGPRRERGGVDPRVVELVETMARDTVAKHLRLDAGGIPIAPMPFTPVTQTWERLDRIDVPVLALCGAVDGTDHRRMGKRLAASVPDGKYEEIPGVAHYPNLERPDLFDASVAEFLASRDV</sequence>
<dbReference type="PANTHER" id="PTHR43194">
    <property type="entry name" value="HYDROLASE ALPHA/BETA FOLD FAMILY"/>
    <property type="match status" value="1"/>
</dbReference>
<protein>
    <submittedName>
        <fullName evidence="2">Alpha/beta hydrolase</fullName>
    </submittedName>
</protein>
<evidence type="ECO:0000313" key="3">
    <source>
        <dbReference type="Proteomes" id="UP001055868"/>
    </source>
</evidence>
<evidence type="ECO:0000313" key="2">
    <source>
        <dbReference type="EMBL" id="UQN28730.1"/>
    </source>
</evidence>
<dbReference type="Pfam" id="PF00561">
    <property type="entry name" value="Abhydrolase_1"/>
    <property type="match status" value="1"/>
</dbReference>
<keyword evidence="3" id="KW-1185">Reference proteome</keyword>
<dbReference type="InterPro" id="IPR029058">
    <property type="entry name" value="AB_hydrolase_fold"/>
</dbReference>
<dbReference type="InterPro" id="IPR000073">
    <property type="entry name" value="AB_hydrolase_1"/>
</dbReference>
<gene>
    <name evidence="2" type="ORF">M4486_14015</name>
</gene>
<organism evidence="2 3">
    <name type="scientific">Brachybacterium kimchii</name>
    <dbReference type="NCBI Taxonomy" id="2942909"/>
    <lineage>
        <taxon>Bacteria</taxon>
        <taxon>Bacillati</taxon>
        <taxon>Actinomycetota</taxon>
        <taxon>Actinomycetes</taxon>
        <taxon>Micrococcales</taxon>
        <taxon>Dermabacteraceae</taxon>
        <taxon>Brachybacterium</taxon>
    </lineage>
</organism>
<reference evidence="2" key="1">
    <citation type="submission" date="2022-05" db="EMBL/GenBank/DDBJ databases">
        <title>Genomic analysis of Brachybacterium sp. CBA3104.</title>
        <authorList>
            <person name="Roh S.W."/>
            <person name="Kim Y.B."/>
            <person name="Kim Y."/>
        </authorList>
    </citation>
    <scope>NUCLEOTIDE SEQUENCE</scope>
    <source>
        <strain evidence="2">CBA3104</strain>
    </source>
</reference>
<dbReference type="EMBL" id="CP097218">
    <property type="protein sequence ID" value="UQN28730.1"/>
    <property type="molecule type" value="Genomic_DNA"/>
</dbReference>
<evidence type="ECO:0000259" key="1">
    <source>
        <dbReference type="Pfam" id="PF00561"/>
    </source>
</evidence>
<name>A0ABY4N5Q8_9MICO</name>
<dbReference type="Gene3D" id="3.40.50.1820">
    <property type="entry name" value="alpha/beta hydrolase"/>
    <property type="match status" value="1"/>
</dbReference>